<dbReference type="SUPFAM" id="SSF50630">
    <property type="entry name" value="Acid proteases"/>
    <property type="match status" value="1"/>
</dbReference>
<proteinExistence type="predicted"/>
<dbReference type="PROSITE" id="PS00141">
    <property type="entry name" value="ASP_PROTEASE"/>
    <property type="match status" value="1"/>
</dbReference>
<evidence type="ECO:0000313" key="2">
    <source>
        <dbReference type="EMBL" id="TWF52927.1"/>
    </source>
</evidence>
<dbReference type="InterPro" id="IPR001969">
    <property type="entry name" value="Aspartic_peptidase_AS"/>
</dbReference>
<dbReference type="CDD" id="cd05483">
    <property type="entry name" value="retropepsin_like_bacteria"/>
    <property type="match status" value="1"/>
</dbReference>
<comment type="caution">
    <text evidence="2">The sequence shown here is derived from an EMBL/GenBank/DDBJ whole genome shotgun (WGS) entry which is preliminary data.</text>
</comment>
<dbReference type="Pfam" id="PF13975">
    <property type="entry name" value="gag-asp_proteas"/>
    <property type="match status" value="1"/>
</dbReference>
<dbReference type="InterPro" id="IPR011969">
    <property type="entry name" value="Clan_AA_Asp_peptidase_C"/>
</dbReference>
<reference evidence="2 3" key="1">
    <citation type="submission" date="2019-06" db="EMBL/GenBank/DDBJ databases">
        <title>Sorghum-associated microbial communities from plants grown in Nebraska, USA.</title>
        <authorList>
            <person name="Schachtman D."/>
        </authorList>
    </citation>
    <scope>NUCLEOTIDE SEQUENCE [LARGE SCALE GENOMIC DNA]</scope>
    <source>
        <strain evidence="2 3">1225</strain>
    </source>
</reference>
<feature type="signal peptide" evidence="1">
    <location>
        <begin position="1"/>
        <end position="15"/>
    </location>
</feature>
<dbReference type="InterPro" id="IPR034122">
    <property type="entry name" value="Retropepsin-like_bacterial"/>
</dbReference>
<dbReference type="OrthoDB" id="7595324at2"/>
<keyword evidence="1" id="KW-0732">Signal</keyword>
<dbReference type="NCBIfam" id="TIGR02281">
    <property type="entry name" value="clan_AA_DTGA"/>
    <property type="match status" value="1"/>
</dbReference>
<keyword evidence="3" id="KW-1185">Reference proteome</keyword>
<sequence length="174" mass="18378">MLLRTVIFASVVAVAATQIPAIVHLVSPPAPQPVVTDTGQQDAKPQPVALPSGRVRLAGDARGHFNGSFKINGKPVDGLIDTGASLVAINESTARRLGFGGNGLDFRYTINTANGTTQGAKVILDRIEIGSIRVRDVDAFVLRDNALSNTLVGMTFLQKLKSYQVQDGALTLSQ</sequence>
<organism evidence="2 3">
    <name type="scientific">Neorhizobium alkalisoli</name>
    <dbReference type="NCBI Taxonomy" id="528178"/>
    <lineage>
        <taxon>Bacteria</taxon>
        <taxon>Pseudomonadati</taxon>
        <taxon>Pseudomonadota</taxon>
        <taxon>Alphaproteobacteria</taxon>
        <taxon>Hyphomicrobiales</taxon>
        <taxon>Rhizobiaceae</taxon>
        <taxon>Rhizobium/Agrobacterium group</taxon>
        <taxon>Neorhizobium</taxon>
    </lineage>
</organism>
<dbReference type="AlphaFoldDB" id="A0A561QRH7"/>
<feature type="chain" id="PRO_5021842630" evidence="1">
    <location>
        <begin position="16"/>
        <end position="174"/>
    </location>
</feature>
<dbReference type="RefSeq" id="WP_145638365.1">
    <property type="nucleotide sequence ID" value="NZ_VIWP01000004.1"/>
</dbReference>
<name>A0A561QRH7_9HYPH</name>
<protein>
    <submittedName>
        <fullName evidence="2">Aspartyl protease family protein</fullName>
    </submittedName>
</protein>
<evidence type="ECO:0000256" key="1">
    <source>
        <dbReference type="SAM" id="SignalP"/>
    </source>
</evidence>
<evidence type="ECO:0000313" key="3">
    <source>
        <dbReference type="Proteomes" id="UP000320653"/>
    </source>
</evidence>
<keyword evidence="2" id="KW-0378">Hydrolase</keyword>
<dbReference type="EMBL" id="VIWP01000004">
    <property type="protein sequence ID" value="TWF52927.1"/>
    <property type="molecule type" value="Genomic_DNA"/>
</dbReference>
<accession>A0A561QRH7</accession>
<gene>
    <name evidence="2" type="ORF">FHW37_104196</name>
</gene>
<keyword evidence="2" id="KW-0645">Protease</keyword>
<dbReference type="Gene3D" id="2.40.70.10">
    <property type="entry name" value="Acid Proteases"/>
    <property type="match status" value="1"/>
</dbReference>
<dbReference type="GO" id="GO:0004190">
    <property type="term" value="F:aspartic-type endopeptidase activity"/>
    <property type="evidence" value="ECO:0007669"/>
    <property type="project" value="InterPro"/>
</dbReference>
<dbReference type="GO" id="GO:0006508">
    <property type="term" value="P:proteolysis"/>
    <property type="evidence" value="ECO:0007669"/>
    <property type="project" value="UniProtKB-KW"/>
</dbReference>
<dbReference type="Proteomes" id="UP000320653">
    <property type="component" value="Unassembled WGS sequence"/>
</dbReference>
<dbReference type="InterPro" id="IPR021109">
    <property type="entry name" value="Peptidase_aspartic_dom_sf"/>
</dbReference>